<dbReference type="SUPFAM" id="SSF51735">
    <property type="entry name" value="NAD(P)-binding Rossmann-fold domains"/>
    <property type="match status" value="1"/>
</dbReference>
<evidence type="ECO:0000256" key="2">
    <source>
        <dbReference type="ARBA" id="ARBA00023002"/>
    </source>
</evidence>
<dbReference type="Gene3D" id="3.40.50.720">
    <property type="entry name" value="NAD(P)-binding Rossmann-like Domain"/>
    <property type="match status" value="1"/>
</dbReference>
<reference evidence="3" key="1">
    <citation type="journal article" date="2014" name="Front. Microbiol.">
        <title>High frequency of phylogenetically diverse reductive dehalogenase-homologous genes in deep subseafloor sedimentary metagenomes.</title>
        <authorList>
            <person name="Kawai M."/>
            <person name="Futagami T."/>
            <person name="Toyoda A."/>
            <person name="Takaki Y."/>
            <person name="Nishi S."/>
            <person name="Hori S."/>
            <person name="Arai W."/>
            <person name="Tsubouchi T."/>
            <person name="Morono Y."/>
            <person name="Uchiyama I."/>
            <person name="Ito T."/>
            <person name="Fujiyama A."/>
            <person name="Inagaki F."/>
            <person name="Takami H."/>
        </authorList>
    </citation>
    <scope>NUCLEOTIDE SEQUENCE</scope>
    <source>
        <strain evidence="3">Expedition CK06-06</strain>
    </source>
</reference>
<dbReference type="AlphaFoldDB" id="X1MDV4"/>
<dbReference type="InterPro" id="IPR036291">
    <property type="entry name" value="NAD(P)-bd_dom_sf"/>
</dbReference>
<comment type="similarity">
    <text evidence="1">Belongs to the short-chain dehydrogenases/reductases (SDR) family.</text>
</comment>
<comment type="caution">
    <text evidence="3">The sequence shown here is derived from an EMBL/GenBank/DDBJ whole genome shotgun (WGS) entry which is preliminary data.</text>
</comment>
<dbReference type="PANTHER" id="PTHR43477:SF1">
    <property type="entry name" value="DIHYDROANTICAPSIN 7-DEHYDROGENASE"/>
    <property type="match status" value="1"/>
</dbReference>
<proteinExistence type="inferred from homology"/>
<dbReference type="PANTHER" id="PTHR43477">
    <property type="entry name" value="DIHYDROANTICAPSIN 7-DEHYDROGENASE"/>
    <property type="match status" value="1"/>
</dbReference>
<name>X1MDV4_9ZZZZ</name>
<dbReference type="Pfam" id="PF13561">
    <property type="entry name" value="adh_short_C2"/>
    <property type="match status" value="1"/>
</dbReference>
<keyword evidence="2" id="KW-0560">Oxidoreductase</keyword>
<evidence type="ECO:0000256" key="1">
    <source>
        <dbReference type="ARBA" id="ARBA00006484"/>
    </source>
</evidence>
<dbReference type="PRINTS" id="PR00081">
    <property type="entry name" value="GDHRDH"/>
</dbReference>
<dbReference type="EMBL" id="BARV01006714">
    <property type="protein sequence ID" value="GAI16276.1"/>
    <property type="molecule type" value="Genomic_DNA"/>
</dbReference>
<dbReference type="GO" id="GO:0016491">
    <property type="term" value="F:oxidoreductase activity"/>
    <property type="evidence" value="ECO:0007669"/>
    <property type="project" value="UniProtKB-KW"/>
</dbReference>
<organism evidence="3">
    <name type="scientific">marine sediment metagenome</name>
    <dbReference type="NCBI Taxonomy" id="412755"/>
    <lineage>
        <taxon>unclassified sequences</taxon>
        <taxon>metagenomes</taxon>
        <taxon>ecological metagenomes</taxon>
    </lineage>
</organism>
<accession>X1MDV4</accession>
<protein>
    <submittedName>
        <fullName evidence="3">Uncharacterized protein</fullName>
    </submittedName>
</protein>
<sequence length="124" mass="13223">MVSITSLGSSFVLPSYAVVGISKAALEALTRYLAIELAPKGICVNAVAASAVETEALKFYIREGLMKDIRQATPAGRMVIPEDVANVVAFLCSEEAFMIRGQTVVVDGGTSVAPFITVEKEERR</sequence>
<dbReference type="InterPro" id="IPR051122">
    <property type="entry name" value="SDR_DHRS6-like"/>
</dbReference>
<gene>
    <name evidence="3" type="ORF">S06H3_13756</name>
</gene>
<evidence type="ECO:0000313" key="3">
    <source>
        <dbReference type="EMBL" id="GAI16276.1"/>
    </source>
</evidence>
<dbReference type="InterPro" id="IPR002347">
    <property type="entry name" value="SDR_fam"/>
</dbReference>